<proteinExistence type="predicted"/>
<protein>
    <submittedName>
        <fullName evidence="2">Conjugal transfer protein</fullName>
    </submittedName>
</protein>
<comment type="caution">
    <text evidence="2">The sequence shown here is derived from an EMBL/GenBank/DDBJ whole genome shotgun (WGS) entry which is preliminary data.</text>
</comment>
<sequence length="309" mass="32104">MFRSTSPPTGATKRPAAAGLALTRMRRRVQFGRAGVWAALAAGPLALAVAVGRPSPTVAASPEPREQRTAQTTSVADPSDYVAEFVDAWLRSSDDASSAASRRAQAMAPDVPLPSLDEDAPTPRRVTPVRSAPREGGRWSVTVAAQYADAVRYFAVPAIIAADGGSFAVTTAPALVAAPSEHPLPEPTYKVTVEEGPLTATAGEFLAAYLAGRGEVARYLAPGVKLSAVSPAAATSVEVEEVSAREESAAGERVPRDGTRVHVLVTVEARGKSGRWPLAYELTLTARGGRWEIAALEAGTTATAGGARR</sequence>
<name>A0ABW7R422_9ACTN</name>
<feature type="region of interest" description="Disordered" evidence="1">
    <location>
        <begin position="55"/>
        <end position="76"/>
    </location>
</feature>
<feature type="region of interest" description="Disordered" evidence="1">
    <location>
        <begin position="100"/>
        <end position="133"/>
    </location>
</feature>
<dbReference type="InterPro" id="IPR024735">
    <property type="entry name" value="TcpC"/>
</dbReference>
<evidence type="ECO:0000313" key="2">
    <source>
        <dbReference type="EMBL" id="MFH8551703.1"/>
    </source>
</evidence>
<dbReference type="RefSeq" id="WP_397718753.1">
    <property type="nucleotide sequence ID" value="NZ_JBIRGN010000014.1"/>
</dbReference>
<accession>A0ABW7R422</accession>
<evidence type="ECO:0000313" key="3">
    <source>
        <dbReference type="Proteomes" id="UP001610818"/>
    </source>
</evidence>
<dbReference type="Pfam" id="PF12642">
    <property type="entry name" value="TpcC"/>
    <property type="match status" value="1"/>
</dbReference>
<reference evidence="2 3" key="1">
    <citation type="submission" date="2024-10" db="EMBL/GenBank/DDBJ databases">
        <title>The Natural Products Discovery Center: Release of the First 8490 Sequenced Strains for Exploring Actinobacteria Biosynthetic Diversity.</title>
        <authorList>
            <person name="Kalkreuter E."/>
            <person name="Kautsar S.A."/>
            <person name="Yang D."/>
            <person name="Bader C.D."/>
            <person name="Teijaro C.N."/>
            <person name="Fluegel L."/>
            <person name="Davis C.M."/>
            <person name="Simpson J.R."/>
            <person name="Lauterbach L."/>
            <person name="Steele A.D."/>
            <person name="Gui C."/>
            <person name="Meng S."/>
            <person name="Li G."/>
            <person name="Viehrig K."/>
            <person name="Ye F."/>
            <person name="Su P."/>
            <person name="Kiefer A.F."/>
            <person name="Nichols A."/>
            <person name="Cepeda A.J."/>
            <person name="Yan W."/>
            <person name="Fan B."/>
            <person name="Jiang Y."/>
            <person name="Adhikari A."/>
            <person name="Zheng C.-J."/>
            <person name="Schuster L."/>
            <person name="Cowan T.M."/>
            <person name="Smanski M.J."/>
            <person name="Chevrette M.G."/>
            <person name="De Carvalho L.P.S."/>
            <person name="Shen B."/>
        </authorList>
    </citation>
    <scope>NUCLEOTIDE SEQUENCE [LARGE SCALE GENOMIC DNA]</scope>
    <source>
        <strain evidence="2 3">NPDC017990</strain>
    </source>
</reference>
<gene>
    <name evidence="2" type="ORF">ACH4F9_42675</name>
</gene>
<evidence type="ECO:0000256" key="1">
    <source>
        <dbReference type="SAM" id="MobiDB-lite"/>
    </source>
</evidence>
<organism evidence="2 3">
    <name type="scientific">Streptomyces longisporoflavus</name>
    <dbReference type="NCBI Taxonomy" id="28044"/>
    <lineage>
        <taxon>Bacteria</taxon>
        <taxon>Bacillati</taxon>
        <taxon>Actinomycetota</taxon>
        <taxon>Actinomycetes</taxon>
        <taxon>Kitasatosporales</taxon>
        <taxon>Streptomycetaceae</taxon>
        <taxon>Streptomyces</taxon>
    </lineage>
</organism>
<dbReference type="EMBL" id="JBIRGQ010000014">
    <property type="protein sequence ID" value="MFH8551703.1"/>
    <property type="molecule type" value="Genomic_DNA"/>
</dbReference>
<keyword evidence="3" id="KW-1185">Reference proteome</keyword>
<dbReference type="Proteomes" id="UP001610818">
    <property type="component" value="Unassembled WGS sequence"/>
</dbReference>